<dbReference type="Proteomes" id="UP000886595">
    <property type="component" value="Unassembled WGS sequence"/>
</dbReference>
<gene>
    <name evidence="2" type="ORF">Bca52824_074017</name>
</gene>
<dbReference type="AlphaFoldDB" id="A0A8X7QC78"/>
<sequence>MISISKPKSLIKPQNYSAKLLPWQRNPPGRVSSENLPSPGPAESGFRFRETVMQGFISSLRAPTYLPHVKAGATYTLQNFYAAKSKEIYCFADQSSTHMRISKLIVVSGCRWPLEADEWTVLDEAEIINMRHVLIFITQKLIKSMLSSNPKIAKRLNADEVTRAETMTIGKILAYIKQEYAKEGSFDCIATIDDVERDSAWYYIACIGCQSNAIKGPYSLMCQISPSTTITTGFVILGDAGRELTGKNAVELVDNYFEANQELGVGHEMSAPNSPQALIDTPLVKHISSG</sequence>
<reference evidence="2 3" key="1">
    <citation type="submission" date="2020-02" db="EMBL/GenBank/DDBJ databases">
        <authorList>
            <person name="Ma Q."/>
            <person name="Huang Y."/>
            <person name="Song X."/>
            <person name="Pei D."/>
        </authorList>
    </citation>
    <scope>NUCLEOTIDE SEQUENCE [LARGE SCALE GENOMIC DNA]</scope>
    <source>
        <strain evidence="2">Sxm20200214</strain>
        <tissue evidence="2">Leaf</tissue>
    </source>
</reference>
<organism evidence="2 3">
    <name type="scientific">Brassica carinata</name>
    <name type="common">Ethiopian mustard</name>
    <name type="synonym">Abyssinian cabbage</name>
    <dbReference type="NCBI Taxonomy" id="52824"/>
    <lineage>
        <taxon>Eukaryota</taxon>
        <taxon>Viridiplantae</taxon>
        <taxon>Streptophyta</taxon>
        <taxon>Embryophyta</taxon>
        <taxon>Tracheophyta</taxon>
        <taxon>Spermatophyta</taxon>
        <taxon>Magnoliopsida</taxon>
        <taxon>eudicotyledons</taxon>
        <taxon>Gunneridae</taxon>
        <taxon>Pentapetalae</taxon>
        <taxon>rosids</taxon>
        <taxon>malvids</taxon>
        <taxon>Brassicales</taxon>
        <taxon>Brassicaceae</taxon>
        <taxon>Brassiceae</taxon>
        <taxon>Brassica</taxon>
    </lineage>
</organism>
<protein>
    <submittedName>
        <fullName evidence="2">Uncharacterized protein</fullName>
    </submittedName>
</protein>
<accession>A0A8X7QC78</accession>
<keyword evidence="3" id="KW-1185">Reference proteome</keyword>
<dbReference type="EMBL" id="JAAMPC010000014">
    <property type="protein sequence ID" value="KAG2266938.1"/>
    <property type="molecule type" value="Genomic_DNA"/>
</dbReference>
<proteinExistence type="predicted"/>
<dbReference type="Gene3D" id="2.40.50.140">
    <property type="entry name" value="Nucleic acid-binding proteins"/>
    <property type="match status" value="1"/>
</dbReference>
<evidence type="ECO:0000313" key="2">
    <source>
        <dbReference type="EMBL" id="KAG2266938.1"/>
    </source>
</evidence>
<dbReference type="OrthoDB" id="1931061at2759"/>
<dbReference type="InterPro" id="IPR012340">
    <property type="entry name" value="NA-bd_OB-fold"/>
</dbReference>
<name>A0A8X7QC78_BRACI</name>
<comment type="caution">
    <text evidence="2">The sequence shown here is derived from an EMBL/GenBank/DDBJ whole genome shotgun (WGS) entry which is preliminary data.</text>
</comment>
<evidence type="ECO:0000313" key="3">
    <source>
        <dbReference type="Proteomes" id="UP000886595"/>
    </source>
</evidence>
<evidence type="ECO:0000256" key="1">
    <source>
        <dbReference type="SAM" id="MobiDB-lite"/>
    </source>
</evidence>
<feature type="region of interest" description="Disordered" evidence="1">
    <location>
        <begin position="20"/>
        <end position="41"/>
    </location>
</feature>